<keyword evidence="5" id="KW-1185">Reference proteome</keyword>
<proteinExistence type="inferred from homology"/>
<dbReference type="Gene3D" id="2.60.40.790">
    <property type="match status" value="1"/>
</dbReference>
<dbReference type="InterPro" id="IPR002068">
    <property type="entry name" value="A-crystallin/Hsp20_dom"/>
</dbReference>
<organism evidence="4 5">
    <name type="scientific">Cytobacillus kochii</name>
    <dbReference type="NCBI Taxonomy" id="859143"/>
    <lineage>
        <taxon>Bacteria</taxon>
        <taxon>Bacillati</taxon>
        <taxon>Bacillota</taxon>
        <taxon>Bacilli</taxon>
        <taxon>Bacillales</taxon>
        <taxon>Bacillaceae</taxon>
        <taxon>Cytobacillus</taxon>
    </lineage>
</organism>
<dbReference type="EMBL" id="CP022983">
    <property type="protein sequence ID" value="ASV69239.1"/>
    <property type="molecule type" value="Genomic_DNA"/>
</dbReference>
<dbReference type="AlphaFoldDB" id="A0A248TM89"/>
<protein>
    <submittedName>
        <fullName evidence="4">Heat-shock protein Hsp20</fullName>
    </submittedName>
</protein>
<evidence type="ECO:0000256" key="2">
    <source>
        <dbReference type="RuleBase" id="RU003616"/>
    </source>
</evidence>
<dbReference type="Pfam" id="PF00011">
    <property type="entry name" value="HSP20"/>
    <property type="match status" value="1"/>
</dbReference>
<evidence type="ECO:0000313" key="4">
    <source>
        <dbReference type="EMBL" id="ASV69239.1"/>
    </source>
</evidence>
<dbReference type="InterPro" id="IPR031107">
    <property type="entry name" value="Small_HSP"/>
</dbReference>
<name>A0A248TM89_9BACI</name>
<gene>
    <name evidence="4" type="ORF">CKF48_19155</name>
</gene>
<comment type="similarity">
    <text evidence="1 2">Belongs to the small heat shock protein (HSP20) family.</text>
</comment>
<evidence type="ECO:0000313" key="5">
    <source>
        <dbReference type="Proteomes" id="UP000215137"/>
    </source>
</evidence>
<dbReference type="PROSITE" id="PS01031">
    <property type="entry name" value="SHSP"/>
    <property type="match status" value="1"/>
</dbReference>
<dbReference type="PANTHER" id="PTHR11527">
    <property type="entry name" value="HEAT-SHOCK PROTEIN 20 FAMILY MEMBER"/>
    <property type="match status" value="1"/>
</dbReference>
<dbReference type="SUPFAM" id="SSF49764">
    <property type="entry name" value="HSP20-like chaperones"/>
    <property type="match status" value="1"/>
</dbReference>
<dbReference type="InterPro" id="IPR008978">
    <property type="entry name" value="HSP20-like_chaperone"/>
</dbReference>
<evidence type="ECO:0000259" key="3">
    <source>
        <dbReference type="PROSITE" id="PS01031"/>
    </source>
</evidence>
<feature type="domain" description="SHSP" evidence="3">
    <location>
        <begin position="37"/>
        <end position="148"/>
    </location>
</feature>
<evidence type="ECO:0000256" key="1">
    <source>
        <dbReference type="PROSITE-ProRule" id="PRU00285"/>
    </source>
</evidence>
<reference evidence="4 5" key="1">
    <citation type="submission" date="2017-08" db="EMBL/GenBank/DDBJ databases">
        <title>Complete Genome Sequence of Bacillus kochii Oregon-R-modENCODE STRAIN BDGP4, isolated from Drosophila melanogaster gut.</title>
        <authorList>
            <person name="Wan K.H."/>
            <person name="Yu C."/>
            <person name="Park S."/>
            <person name="Hammonds A.S."/>
            <person name="Booth B.W."/>
            <person name="Celniker S.E."/>
        </authorList>
    </citation>
    <scope>NUCLEOTIDE SEQUENCE [LARGE SCALE GENOMIC DNA]</scope>
    <source>
        <strain evidence="4 5">BDGP4</strain>
    </source>
</reference>
<accession>A0A248TM89</accession>
<dbReference type="CDD" id="cd06464">
    <property type="entry name" value="ACD_sHsps-like"/>
    <property type="match status" value="1"/>
</dbReference>
<dbReference type="KEGG" id="bko:CKF48_19155"/>
<dbReference type="Proteomes" id="UP000215137">
    <property type="component" value="Chromosome"/>
</dbReference>
<sequence>MSEKRKEPFGDLMKSMNQFFHDKPVKNFMQTMDDFFKNPFPFATSFHVEVNENADDYIIKAELPGINREQIELNAINNYIKITIHRLDIETSEDDLQQIYQKKQAFQQSTRTIPLPFIIDESTIQASHTNGLLIVKVPKPKGKRISLQ</sequence>
<dbReference type="OrthoDB" id="1806521at2"/>
<dbReference type="RefSeq" id="WP_095372803.1">
    <property type="nucleotide sequence ID" value="NZ_CP022983.1"/>
</dbReference>